<feature type="region of interest" description="Disordered" evidence="1">
    <location>
        <begin position="1"/>
        <end position="20"/>
    </location>
</feature>
<evidence type="ECO:0000313" key="4">
    <source>
        <dbReference type="Proteomes" id="UP000027238"/>
    </source>
</evidence>
<keyword evidence="2" id="KW-0472">Membrane</keyword>
<dbReference type="eggNOG" id="ENOG502T4CM">
    <property type="taxonomic scope" value="Eukaryota"/>
</dbReference>
<dbReference type="HOGENOM" id="CLU_1165747_0_0_1"/>
<sequence>MSFFEGDTRTGEQPAPPPRALTPVEIGAIAGTLAVFVGAVGSLLFYRARRTKKRREKNGERVDDDELQLQGTGNAKSDEASFRQEVRVASLPPPPPPPPRSLLPRNKKTWDPYEGSRIEEVKGKFPLVGGDAARAAYVDKPLASVSEQGVDGGGGVGSTSTSIQLFDATSTIPHQTRVSMLGPAPDERFHLQLLPEEEPAGGVFAPFFRPVFRPAVTSSYLSSLLPSLTQLDACVSTA</sequence>
<dbReference type="Proteomes" id="UP000027238">
    <property type="component" value="Unassembled WGS sequence"/>
</dbReference>
<keyword evidence="2" id="KW-0812">Transmembrane</keyword>
<gene>
    <name evidence="3" type="ORF">CSUB01_07229</name>
</gene>
<feature type="region of interest" description="Disordered" evidence="1">
    <location>
        <begin position="52"/>
        <end position="81"/>
    </location>
</feature>
<feature type="compositionally biased region" description="Pro residues" evidence="1">
    <location>
        <begin position="91"/>
        <end position="101"/>
    </location>
</feature>
<organism evidence="3 4">
    <name type="scientific">Colletotrichum sublineola</name>
    <name type="common">Sorghum anthracnose fungus</name>
    <dbReference type="NCBI Taxonomy" id="1173701"/>
    <lineage>
        <taxon>Eukaryota</taxon>
        <taxon>Fungi</taxon>
        <taxon>Dikarya</taxon>
        <taxon>Ascomycota</taxon>
        <taxon>Pezizomycotina</taxon>
        <taxon>Sordariomycetes</taxon>
        <taxon>Hypocreomycetidae</taxon>
        <taxon>Glomerellales</taxon>
        <taxon>Glomerellaceae</taxon>
        <taxon>Colletotrichum</taxon>
        <taxon>Colletotrichum graminicola species complex</taxon>
    </lineage>
</organism>
<dbReference type="EMBL" id="JMSE01000921">
    <property type="protein sequence ID" value="KDN66593.1"/>
    <property type="molecule type" value="Genomic_DNA"/>
</dbReference>
<name>A0A066XBP3_COLSU</name>
<accession>A0A066XBP3</accession>
<proteinExistence type="predicted"/>
<protein>
    <submittedName>
        <fullName evidence="3">Uncharacterized protein</fullName>
    </submittedName>
</protein>
<dbReference type="OrthoDB" id="4842530at2759"/>
<evidence type="ECO:0000313" key="3">
    <source>
        <dbReference type="EMBL" id="KDN66593.1"/>
    </source>
</evidence>
<feature type="transmembrane region" description="Helical" evidence="2">
    <location>
        <begin position="26"/>
        <end position="46"/>
    </location>
</feature>
<reference evidence="4" key="1">
    <citation type="journal article" date="2014" name="Genome Announc.">
        <title>Draft genome sequence of Colletotrichum sublineola, a destructive pathogen of cultivated sorghum.</title>
        <authorList>
            <person name="Baroncelli R."/>
            <person name="Sanz-Martin J.M."/>
            <person name="Rech G.E."/>
            <person name="Sukno S.A."/>
            <person name="Thon M.R."/>
        </authorList>
    </citation>
    <scope>NUCLEOTIDE SEQUENCE [LARGE SCALE GENOMIC DNA]</scope>
    <source>
        <strain evidence="4">TX430BB</strain>
    </source>
</reference>
<feature type="compositionally biased region" description="Basic and acidic residues" evidence="1">
    <location>
        <begin position="1"/>
        <end position="10"/>
    </location>
</feature>
<dbReference type="AlphaFoldDB" id="A0A066XBP3"/>
<feature type="region of interest" description="Disordered" evidence="1">
    <location>
        <begin position="88"/>
        <end position="107"/>
    </location>
</feature>
<keyword evidence="2" id="KW-1133">Transmembrane helix</keyword>
<keyword evidence="4" id="KW-1185">Reference proteome</keyword>
<evidence type="ECO:0000256" key="1">
    <source>
        <dbReference type="SAM" id="MobiDB-lite"/>
    </source>
</evidence>
<comment type="caution">
    <text evidence="3">The sequence shown here is derived from an EMBL/GenBank/DDBJ whole genome shotgun (WGS) entry which is preliminary data.</text>
</comment>
<evidence type="ECO:0000256" key="2">
    <source>
        <dbReference type="SAM" id="Phobius"/>
    </source>
</evidence>